<evidence type="ECO:0000313" key="2">
    <source>
        <dbReference type="Proteomes" id="UP001159405"/>
    </source>
</evidence>
<feature type="non-terminal residue" evidence="1">
    <location>
        <position position="44"/>
    </location>
</feature>
<keyword evidence="2" id="KW-1185">Reference proteome</keyword>
<gene>
    <name evidence="1" type="ORF">PLOB_00031778</name>
</gene>
<dbReference type="EMBL" id="CALNXK010000407">
    <property type="protein sequence ID" value="CAH3184996.1"/>
    <property type="molecule type" value="Genomic_DNA"/>
</dbReference>
<accession>A0ABN8RZT9</accession>
<comment type="caution">
    <text evidence="1">The sequence shown here is derived from an EMBL/GenBank/DDBJ whole genome shotgun (WGS) entry which is preliminary data.</text>
</comment>
<protein>
    <submittedName>
        <fullName evidence="1">Uncharacterized protein</fullName>
    </submittedName>
</protein>
<sequence length="44" mass="4841">VFDIEANTVVVVGPAFSGMNILEWYGKIILEYGKHLQECTGNLA</sequence>
<organism evidence="1 2">
    <name type="scientific">Porites lobata</name>
    <dbReference type="NCBI Taxonomy" id="104759"/>
    <lineage>
        <taxon>Eukaryota</taxon>
        <taxon>Metazoa</taxon>
        <taxon>Cnidaria</taxon>
        <taxon>Anthozoa</taxon>
        <taxon>Hexacorallia</taxon>
        <taxon>Scleractinia</taxon>
        <taxon>Fungiina</taxon>
        <taxon>Poritidae</taxon>
        <taxon>Porites</taxon>
    </lineage>
</organism>
<feature type="non-terminal residue" evidence="1">
    <location>
        <position position="1"/>
    </location>
</feature>
<reference evidence="1 2" key="1">
    <citation type="submission" date="2022-05" db="EMBL/GenBank/DDBJ databases">
        <authorList>
            <consortium name="Genoscope - CEA"/>
            <person name="William W."/>
        </authorList>
    </citation>
    <scope>NUCLEOTIDE SEQUENCE [LARGE SCALE GENOMIC DNA]</scope>
</reference>
<proteinExistence type="predicted"/>
<evidence type="ECO:0000313" key="1">
    <source>
        <dbReference type="EMBL" id="CAH3184996.1"/>
    </source>
</evidence>
<dbReference type="Proteomes" id="UP001159405">
    <property type="component" value="Unassembled WGS sequence"/>
</dbReference>
<name>A0ABN8RZT9_9CNID</name>